<dbReference type="InterPro" id="IPR050595">
    <property type="entry name" value="Bact_response_regulator"/>
</dbReference>
<dbReference type="PROSITE" id="PS50110">
    <property type="entry name" value="RESPONSE_REGULATORY"/>
    <property type="match status" value="1"/>
</dbReference>
<dbReference type="Pfam" id="PF00072">
    <property type="entry name" value="Response_reg"/>
    <property type="match status" value="1"/>
</dbReference>
<feature type="domain" description="Response regulatory" evidence="5">
    <location>
        <begin position="6"/>
        <end position="119"/>
    </location>
</feature>
<keyword evidence="7" id="KW-1185">Reference proteome</keyword>
<evidence type="ECO:0000256" key="3">
    <source>
        <dbReference type="ARBA" id="ARBA00023163"/>
    </source>
</evidence>
<evidence type="ECO:0000256" key="1">
    <source>
        <dbReference type="ARBA" id="ARBA00022553"/>
    </source>
</evidence>
<name>A0A7W6H4M0_9HYPH</name>
<dbReference type="PANTHER" id="PTHR44591:SF3">
    <property type="entry name" value="RESPONSE REGULATORY DOMAIN-CONTAINING PROTEIN"/>
    <property type="match status" value="1"/>
</dbReference>
<dbReference type="Gene3D" id="3.40.50.2300">
    <property type="match status" value="1"/>
</dbReference>
<keyword evidence="2" id="KW-0805">Transcription regulation</keyword>
<evidence type="ECO:0000256" key="4">
    <source>
        <dbReference type="PROSITE-ProRule" id="PRU00169"/>
    </source>
</evidence>
<evidence type="ECO:0000313" key="7">
    <source>
        <dbReference type="Proteomes" id="UP000542776"/>
    </source>
</evidence>
<evidence type="ECO:0000259" key="5">
    <source>
        <dbReference type="PROSITE" id="PS50110"/>
    </source>
</evidence>
<comment type="caution">
    <text evidence="6">The sequence shown here is derived from an EMBL/GenBank/DDBJ whole genome shotgun (WGS) entry which is preliminary data.</text>
</comment>
<dbReference type="RefSeq" id="WP_183200062.1">
    <property type="nucleotide sequence ID" value="NZ_JACIEK010000005.1"/>
</dbReference>
<dbReference type="GO" id="GO:0000160">
    <property type="term" value="P:phosphorelay signal transduction system"/>
    <property type="evidence" value="ECO:0007669"/>
    <property type="project" value="InterPro"/>
</dbReference>
<protein>
    <submittedName>
        <fullName evidence="6">CheY-like chemotaxis protein</fullName>
    </submittedName>
</protein>
<gene>
    <name evidence="6" type="ORF">GGR04_002364</name>
</gene>
<reference evidence="6 7" key="1">
    <citation type="submission" date="2020-08" db="EMBL/GenBank/DDBJ databases">
        <title>Genomic Encyclopedia of Type Strains, Phase IV (KMG-IV): sequencing the most valuable type-strain genomes for metagenomic binning, comparative biology and taxonomic classification.</title>
        <authorList>
            <person name="Goeker M."/>
        </authorList>
    </citation>
    <scope>NUCLEOTIDE SEQUENCE [LARGE SCALE GENOMIC DNA]</scope>
    <source>
        <strain evidence="6 7">DSM 102238</strain>
    </source>
</reference>
<dbReference type="InterPro" id="IPR001789">
    <property type="entry name" value="Sig_transdc_resp-reg_receiver"/>
</dbReference>
<dbReference type="InterPro" id="IPR011006">
    <property type="entry name" value="CheY-like_superfamily"/>
</dbReference>
<evidence type="ECO:0000256" key="2">
    <source>
        <dbReference type="ARBA" id="ARBA00023015"/>
    </source>
</evidence>
<sequence length="139" mass="14822">MSQPPIALVVDDEPLIRMDAGDILSEAGFHVVEARNADEAYALLDQHMSLRLLFTDVQMPGELDGFALARRVAEGWPHVCVIVASGAIGPGPHDLPAGAQFINKPFTPDLVLESVQKSLGALPVEERSNDEPGKDEAAG</sequence>
<dbReference type="PANTHER" id="PTHR44591">
    <property type="entry name" value="STRESS RESPONSE REGULATOR PROTEIN 1"/>
    <property type="match status" value="1"/>
</dbReference>
<evidence type="ECO:0000313" key="6">
    <source>
        <dbReference type="EMBL" id="MBB3998523.1"/>
    </source>
</evidence>
<accession>A0A7W6H4M0</accession>
<feature type="modified residue" description="4-aspartylphosphate" evidence="4">
    <location>
        <position position="56"/>
    </location>
</feature>
<dbReference type="AlphaFoldDB" id="A0A7W6H4M0"/>
<dbReference type="SUPFAM" id="SSF52172">
    <property type="entry name" value="CheY-like"/>
    <property type="match status" value="1"/>
</dbReference>
<dbReference type="SMART" id="SM00448">
    <property type="entry name" value="REC"/>
    <property type="match status" value="1"/>
</dbReference>
<dbReference type="Proteomes" id="UP000542776">
    <property type="component" value="Unassembled WGS sequence"/>
</dbReference>
<organism evidence="6 7">
    <name type="scientific">Aureimonas pseudogalii</name>
    <dbReference type="NCBI Taxonomy" id="1744844"/>
    <lineage>
        <taxon>Bacteria</taxon>
        <taxon>Pseudomonadati</taxon>
        <taxon>Pseudomonadota</taxon>
        <taxon>Alphaproteobacteria</taxon>
        <taxon>Hyphomicrobiales</taxon>
        <taxon>Aurantimonadaceae</taxon>
        <taxon>Aureimonas</taxon>
    </lineage>
</organism>
<keyword evidence="3" id="KW-0804">Transcription</keyword>
<dbReference type="EMBL" id="JACIEK010000005">
    <property type="protein sequence ID" value="MBB3998523.1"/>
    <property type="molecule type" value="Genomic_DNA"/>
</dbReference>
<keyword evidence="1 4" id="KW-0597">Phosphoprotein</keyword>
<proteinExistence type="predicted"/>